<evidence type="ECO:0000313" key="2">
    <source>
        <dbReference type="EMBL" id="CUI16456.1"/>
    </source>
</evidence>
<protein>
    <submittedName>
        <fullName evidence="2">Uncharacterized protein</fullName>
    </submittedName>
</protein>
<dbReference type="PATRIC" id="fig|389348.3.peg.910"/>
<name>A0A0U5J9I9_9BACT</name>
<dbReference type="STRING" id="389348.PNK_0831"/>
<feature type="compositionally biased region" description="Basic residues" evidence="1">
    <location>
        <begin position="13"/>
        <end position="22"/>
    </location>
</feature>
<reference evidence="3" key="1">
    <citation type="submission" date="2015-09" db="EMBL/GenBank/DDBJ databases">
        <authorList>
            <person name="Bertelli C."/>
        </authorList>
    </citation>
    <scope>NUCLEOTIDE SEQUENCE [LARGE SCALE GENOMIC DNA]</scope>
    <source>
        <strain evidence="3">KNic</strain>
    </source>
</reference>
<evidence type="ECO:0000313" key="3">
    <source>
        <dbReference type="Proteomes" id="UP000069902"/>
    </source>
</evidence>
<feature type="compositionally biased region" description="Basic and acidic residues" evidence="1">
    <location>
        <begin position="1"/>
        <end position="12"/>
    </location>
</feature>
<evidence type="ECO:0000256" key="1">
    <source>
        <dbReference type="SAM" id="MobiDB-lite"/>
    </source>
</evidence>
<feature type="region of interest" description="Disordered" evidence="1">
    <location>
        <begin position="1"/>
        <end position="33"/>
    </location>
</feature>
<accession>A0A0U5J9I9</accession>
<dbReference type="EMBL" id="LN879502">
    <property type="protein sequence ID" value="CUI16456.1"/>
    <property type="molecule type" value="Genomic_DNA"/>
</dbReference>
<keyword evidence="3" id="KW-1185">Reference proteome</keyword>
<organism evidence="2 3">
    <name type="scientific">Candidatus Protochlamydia naegleriophila</name>
    <dbReference type="NCBI Taxonomy" id="389348"/>
    <lineage>
        <taxon>Bacteria</taxon>
        <taxon>Pseudomonadati</taxon>
        <taxon>Chlamydiota</taxon>
        <taxon>Chlamydiia</taxon>
        <taxon>Parachlamydiales</taxon>
        <taxon>Parachlamydiaceae</taxon>
        <taxon>Candidatus Protochlamydia</taxon>
    </lineage>
</organism>
<sequence length="57" mass="6424">MVRMSKQGERRNRFPRKHRKPSIKTGPVQDNLPNGFKAHANAIEGDLAAAVFIPKIK</sequence>
<dbReference type="KEGG" id="pnl:PNK_0831"/>
<dbReference type="Proteomes" id="UP000069902">
    <property type="component" value="Chromosome cPNK"/>
</dbReference>
<proteinExistence type="predicted"/>
<dbReference type="InParanoid" id="A0A0U5J9I9"/>
<dbReference type="RefSeq" id="WP_173636862.1">
    <property type="nucleotide sequence ID" value="NZ_LN879502.1"/>
</dbReference>
<gene>
    <name evidence="2" type="ORF">PNK_0831</name>
</gene>
<dbReference type="AlphaFoldDB" id="A0A0U5J9I9"/>